<organism evidence="1 2">
    <name type="scientific">Panagrolaimus sp. PS1159</name>
    <dbReference type="NCBI Taxonomy" id="55785"/>
    <lineage>
        <taxon>Eukaryota</taxon>
        <taxon>Metazoa</taxon>
        <taxon>Ecdysozoa</taxon>
        <taxon>Nematoda</taxon>
        <taxon>Chromadorea</taxon>
        <taxon>Rhabditida</taxon>
        <taxon>Tylenchina</taxon>
        <taxon>Panagrolaimomorpha</taxon>
        <taxon>Panagrolaimoidea</taxon>
        <taxon>Panagrolaimidae</taxon>
        <taxon>Panagrolaimus</taxon>
    </lineage>
</organism>
<proteinExistence type="predicted"/>
<accession>A0AC35F7W6</accession>
<dbReference type="WBParaSite" id="PS1159_v2.g14691.t1">
    <property type="protein sequence ID" value="PS1159_v2.g14691.t1"/>
    <property type="gene ID" value="PS1159_v2.g14691"/>
</dbReference>
<evidence type="ECO:0000313" key="2">
    <source>
        <dbReference type="WBParaSite" id="PS1159_v2.g14691.t1"/>
    </source>
</evidence>
<evidence type="ECO:0000313" key="1">
    <source>
        <dbReference type="Proteomes" id="UP000887580"/>
    </source>
</evidence>
<reference evidence="2" key="1">
    <citation type="submission" date="2022-11" db="UniProtKB">
        <authorList>
            <consortium name="WormBaseParasite"/>
        </authorList>
    </citation>
    <scope>IDENTIFICATION</scope>
</reference>
<dbReference type="Proteomes" id="UP000887580">
    <property type="component" value="Unplaced"/>
</dbReference>
<sequence length="89" mass="8783">MRTSFVLLFVFGFLLATTFAEIRAKRQFGGRGPVSKTVIINRGGGGGFGGGRGGGFGGGRGGFGNGPGFGGRGGGFGGGPSKTIIINRG</sequence>
<protein>
    <submittedName>
        <fullName evidence="2">Uncharacterized protein</fullName>
    </submittedName>
</protein>
<name>A0AC35F7W6_9BILA</name>